<dbReference type="EC" id="3.6.1.55" evidence="11"/>
<evidence type="ECO:0000313" key="13">
    <source>
        <dbReference type="EMBL" id="CAB4793515.1"/>
    </source>
</evidence>
<dbReference type="GO" id="GO:0046872">
    <property type="term" value="F:metal ion binding"/>
    <property type="evidence" value="ECO:0007669"/>
    <property type="project" value="UniProtKB-KW"/>
</dbReference>
<dbReference type="GO" id="GO:0006260">
    <property type="term" value="P:DNA replication"/>
    <property type="evidence" value="ECO:0007669"/>
    <property type="project" value="UniProtKB-KW"/>
</dbReference>
<accession>A0A6J6XBF9</accession>
<keyword evidence="9" id="KW-0234">DNA repair</keyword>
<evidence type="ECO:0000259" key="12">
    <source>
        <dbReference type="PROSITE" id="PS51462"/>
    </source>
</evidence>
<keyword evidence="5" id="KW-0479">Metal-binding</keyword>
<dbReference type="GO" id="GO:0035539">
    <property type="term" value="F:8-oxo-7,8-dihydrodeoxyguanosine triphosphate pyrophosphatase activity"/>
    <property type="evidence" value="ECO:0007669"/>
    <property type="project" value="UniProtKB-EC"/>
</dbReference>
<dbReference type="InterPro" id="IPR047127">
    <property type="entry name" value="MutT-like"/>
</dbReference>
<evidence type="ECO:0000256" key="6">
    <source>
        <dbReference type="ARBA" id="ARBA00022763"/>
    </source>
</evidence>
<dbReference type="Pfam" id="PF00293">
    <property type="entry name" value="NUDIX"/>
    <property type="match status" value="1"/>
</dbReference>
<evidence type="ECO:0000256" key="8">
    <source>
        <dbReference type="ARBA" id="ARBA00022842"/>
    </source>
</evidence>
<gene>
    <name evidence="13" type="ORF">UFOPK3024_00174</name>
</gene>
<dbReference type="CDD" id="cd03425">
    <property type="entry name" value="NUDIX_MutT_NudA_like"/>
    <property type="match status" value="1"/>
</dbReference>
<organism evidence="13">
    <name type="scientific">freshwater metagenome</name>
    <dbReference type="NCBI Taxonomy" id="449393"/>
    <lineage>
        <taxon>unclassified sequences</taxon>
        <taxon>metagenomes</taxon>
        <taxon>ecological metagenomes</taxon>
    </lineage>
</organism>
<name>A0A6J6XBF9_9ZZZZ</name>
<evidence type="ECO:0000256" key="11">
    <source>
        <dbReference type="ARBA" id="ARBA00038905"/>
    </source>
</evidence>
<evidence type="ECO:0000256" key="2">
    <source>
        <dbReference type="ARBA" id="ARBA00005582"/>
    </source>
</evidence>
<dbReference type="PRINTS" id="PR00502">
    <property type="entry name" value="NUDIXFAMILY"/>
</dbReference>
<proteinExistence type="inferred from homology"/>
<keyword evidence="3" id="KW-0515">Mutator protein</keyword>
<evidence type="ECO:0000256" key="5">
    <source>
        <dbReference type="ARBA" id="ARBA00022723"/>
    </source>
</evidence>
<evidence type="ECO:0000256" key="3">
    <source>
        <dbReference type="ARBA" id="ARBA00022457"/>
    </source>
</evidence>
<feature type="domain" description="Nudix hydrolase" evidence="12">
    <location>
        <begin position="47"/>
        <end position="177"/>
    </location>
</feature>
<keyword evidence="7" id="KW-0378">Hydrolase</keyword>
<keyword evidence="8" id="KW-0460">Magnesium</keyword>
<reference evidence="13" key="1">
    <citation type="submission" date="2020-05" db="EMBL/GenBank/DDBJ databases">
        <authorList>
            <person name="Chiriac C."/>
            <person name="Salcher M."/>
            <person name="Ghai R."/>
            <person name="Kavagutti S V."/>
        </authorList>
    </citation>
    <scope>NUCLEOTIDE SEQUENCE</scope>
</reference>
<protein>
    <recommendedName>
        <fullName evidence="11">8-oxo-dGTP diphosphatase</fullName>
        <ecNumber evidence="11">3.6.1.55</ecNumber>
    </recommendedName>
</protein>
<keyword evidence="4" id="KW-0235">DNA replication</keyword>
<evidence type="ECO:0000256" key="7">
    <source>
        <dbReference type="ARBA" id="ARBA00022801"/>
    </source>
</evidence>
<comment type="cofactor">
    <cofactor evidence="1">
        <name>Mg(2+)</name>
        <dbReference type="ChEBI" id="CHEBI:18420"/>
    </cofactor>
</comment>
<dbReference type="PANTHER" id="PTHR47707">
    <property type="entry name" value="8-OXO-DGTP DIPHOSPHATASE"/>
    <property type="match status" value="1"/>
</dbReference>
<evidence type="ECO:0000256" key="4">
    <source>
        <dbReference type="ARBA" id="ARBA00022705"/>
    </source>
</evidence>
<dbReference type="InterPro" id="IPR015797">
    <property type="entry name" value="NUDIX_hydrolase-like_dom_sf"/>
</dbReference>
<dbReference type="GO" id="GO:0006281">
    <property type="term" value="P:DNA repair"/>
    <property type="evidence" value="ECO:0007669"/>
    <property type="project" value="UniProtKB-KW"/>
</dbReference>
<dbReference type="PANTHER" id="PTHR47707:SF1">
    <property type="entry name" value="NUDIX HYDROLASE FAMILY PROTEIN"/>
    <property type="match status" value="1"/>
</dbReference>
<dbReference type="InterPro" id="IPR020084">
    <property type="entry name" value="NUDIX_hydrolase_CS"/>
</dbReference>
<dbReference type="GO" id="GO:0044715">
    <property type="term" value="F:8-oxo-dGDP phosphatase activity"/>
    <property type="evidence" value="ECO:0007669"/>
    <property type="project" value="TreeGrafter"/>
</dbReference>
<dbReference type="EMBL" id="CAFAAK010000018">
    <property type="protein sequence ID" value="CAB4793515.1"/>
    <property type="molecule type" value="Genomic_DNA"/>
</dbReference>
<dbReference type="GO" id="GO:0044716">
    <property type="term" value="F:8-oxo-GDP phosphatase activity"/>
    <property type="evidence" value="ECO:0007669"/>
    <property type="project" value="TreeGrafter"/>
</dbReference>
<dbReference type="PROSITE" id="PS51462">
    <property type="entry name" value="NUDIX"/>
    <property type="match status" value="1"/>
</dbReference>
<keyword evidence="6" id="KW-0227">DNA damage</keyword>
<evidence type="ECO:0000256" key="9">
    <source>
        <dbReference type="ARBA" id="ARBA00023204"/>
    </source>
</evidence>
<dbReference type="GO" id="GO:0008413">
    <property type="term" value="F:8-oxo-7,8-dihydroguanosine triphosphate pyrophosphatase activity"/>
    <property type="evidence" value="ECO:0007669"/>
    <property type="project" value="TreeGrafter"/>
</dbReference>
<dbReference type="PROSITE" id="PS00893">
    <property type="entry name" value="NUDIX_BOX"/>
    <property type="match status" value="1"/>
</dbReference>
<sequence>MHKLPGVVALNSWALRLVWSRYLPKSSGICDGGLGGSHTLPMPETTPPTVVAGAAIFDDRGRLLSARRTLPLHVAGKWEFPGGKVEEGETDLQGLHREIMEELGVEITVGEQVGADWQLGPNFVLRLWKAHIISGEPQPLEDHDILQWLEPGHWFDVDWLPADLPIVQALVDQLAVQ</sequence>
<evidence type="ECO:0000256" key="10">
    <source>
        <dbReference type="ARBA" id="ARBA00035861"/>
    </source>
</evidence>
<dbReference type="InterPro" id="IPR020476">
    <property type="entry name" value="Nudix_hydrolase"/>
</dbReference>
<evidence type="ECO:0000256" key="1">
    <source>
        <dbReference type="ARBA" id="ARBA00001946"/>
    </source>
</evidence>
<comment type="similarity">
    <text evidence="2">Belongs to the Nudix hydrolase family.</text>
</comment>
<dbReference type="InterPro" id="IPR000086">
    <property type="entry name" value="NUDIX_hydrolase_dom"/>
</dbReference>
<dbReference type="AlphaFoldDB" id="A0A6J6XBF9"/>
<dbReference type="Gene3D" id="3.90.79.10">
    <property type="entry name" value="Nucleoside Triphosphate Pyrophosphohydrolase"/>
    <property type="match status" value="1"/>
</dbReference>
<comment type="catalytic activity">
    <reaction evidence="10">
        <text>8-oxo-dGTP + H2O = 8-oxo-dGMP + diphosphate + H(+)</text>
        <dbReference type="Rhea" id="RHEA:31575"/>
        <dbReference type="ChEBI" id="CHEBI:15377"/>
        <dbReference type="ChEBI" id="CHEBI:15378"/>
        <dbReference type="ChEBI" id="CHEBI:33019"/>
        <dbReference type="ChEBI" id="CHEBI:63224"/>
        <dbReference type="ChEBI" id="CHEBI:77896"/>
        <dbReference type="EC" id="3.6.1.55"/>
    </reaction>
</comment>
<dbReference type="SUPFAM" id="SSF55811">
    <property type="entry name" value="Nudix"/>
    <property type="match status" value="1"/>
</dbReference>